<evidence type="ECO:0000256" key="7">
    <source>
        <dbReference type="ARBA" id="ARBA00023136"/>
    </source>
</evidence>
<proteinExistence type="predicted"/>
<keyword evidence="6 8" id="KW-1133">Transmembrane helix</keyword>
<evidence type="ECO:0000256" key="8">
    <source>
        <dbReference type="SAM" id="Phobius"/>
    </source>
</evidence>
<accession>A0A1L8WG57</accession>
<keyword evidence="2" id="KW-0813">Transport</keyword>
<protein>
    <submittedName>
        <fullName evidence="10">PTS lactose transporter subunit IIC</fullName>
    </submittedName>
</protein>
<dbReference type="GO" id="GO:1901264">
    <property type="term" value="P:carbohydrate derivative transport"/>
    <property type="evidence" value="ECO:0007669"/>
    <property type="project" value="TreeGrafter"/>
</dbReference>
<sequence length="206" mass="22713">MLIGGLFVFSGHSWTSNFGIGDLSFLDISITENIDAFHAGIDVHDMSNIFTEQFLQWFVWIGGAGTNLSLIVLFIFSKSQSLKSLGRLSILLGLFSINDPIMFGAPVVINPILGISFILAPLVTTTLSYVFTVSSLVPMMVARLSFAMPALIANWMSINWSVKAGILIMVNFLLTLGIYYPFFKVLENQQLAHEAKEQTVLLDEAI</sequence>
<dbReference type="Pfam" id="PF02378">
    <property type="entry name" value="PTS_EIIC"/>
    <property type="match status" value="1"/>
</dbReference>
<comment type="caution">
    <text evidence="10">The sequence shown here is derived from an EMBL/GenBank/DDBJ whole genome shotgun (WGS) entry which is preliminary data.</text>
</comment>
<keyword evidence="4" id="KW-0762">Sugar transport</keyword>
<dbReference type="GO" id="GO:0008982">
    <property type="term" value="F:protein-N(PI)-phosphohistidine-sugar phosphotransferase activity"/>
    <property type="evidence" value="ECO:0007669"/>
    <property type="project" value="InterPro"/>
</dbReference>
<dbReference type="InterPro" id="IPR004501">
    <property type="entry name" value="PTS_EIIC_3"/>
</dbReference>
<evidence type="ECO:0000313" key="10">
    <source>
        <dbReference type="EMBL" id="OJG80019.1"/>
    </source>
</evidence>
<dbReference type="Proteomes" id="UP000182152">
    <property type="component" value="Unassembled WGS sequence"/>
</dbReference>
<evidence type="ECO:0000256" key="6">
    <source>
        <dbReference type="ARBA" id="ARBA00022989"/>
    </source>
</evidence>
<dbReference type="AlphaFoldDB" id="A0A1L8WG57"/>
<dbReference type="PANTHER" id="PTHR33989:SF11">
    <property type="entry name" value="LICHENAN PERMEASE IIC COMPONENT"/>
    <property type="match status" value="1"/>
</dbReference>
<evidence type="ECO:0000256" key="3">
    <source>
        <dbReference type="ARBA" id="ARBA00022475"/>
    </source>
</evidence>
<feature type="transmembrane region" description="Helical" evidence="8">
    <location>
        <begin position="115"/>
        <end position="133"/>
    </location>
</feature>
<feature type="domain" description="PTS EIIC type-3" evidence="9">
    <location>
        <begin position="1"/>
        <end position="182"/>
    </location>
</feature>
<dbReference type="EMBL" id="JXLB01000016">
    <property type="protein sequence ID" value="OJG80019.1"/>
    <property type="molecule type" value="Genomic_DNA"/>
</dbReference>
<evidence type="ECO:0000256" key="5">
    <source>
        <dbReference type="ARBA" id="ARBA00022692"/>
    </source>
</evidence>
<dbReference type="PANTHER" id="PTHR33989">
    <property type="match status" value="1"/>
</dbReference>
<evidence type="ECO:0000256" key="4">
    <source>
        <dbReference type="ARBA" id="ARBA00022597"/>
    </source>
</evidence>
<comment type="subcellular location">
    <subcellularLocation>
        <location evidence="1">Cell membrane</location>
        <topology evidence="1">Multi-pass membrane protein</topology>
    </subcellularLocation>
</comment>
<feature type="transmembrane region" description="Helical" evidence="8">
    <location>
        <begin position="164"/>
        <end position="183"/>
    </location>
</feature>
<evidence type="ECO:0000313" key="11">
    <source>
        <dbReference type="Proteomes" id="UP000182152"/>
    </source>
</evidence>
<keyword evidence="5 8" id="KW-0812">Transmembrane</keyword>
<evidence type="ECO:0000256" key="2">
    <source>
        <dbReference type="ARBA" id="ARBA00022448"/>
    </source>
</evidence>
<keyword evidence="7 8" id="KW-0472">Membrane</keyword>
<gene>
    <name evidence="10" type="ORF">RV14_GL000678</name>
</gene>
<organism evidence="10 11">
    <name type="scientific">Enterococcus ratti</name>
    <dbReference type="NCBI Taxonomy" id="150033"/>
    <lineage>
        <taxon>Bacteria</taxon>
        <taxon>Bacillati</taxon>
        <taxon>Bacillota</taxon>
        <taxon>Bacilli</taxon>
        <taxon>Lactobacillales</taxon>
        <taxon>Enterococcaceae</taxon>
        <taxon>Enterococcus</taxon>
    </lineage>
</organism>
<evidence type="ECO:0000256" key="1">
    <source>
        <dbReference type="ARBA" id="ARBA00004651"/>
    </source>
</evidence>
<dbReference type="GO" id="GO:0009401">
    <property type="term" value="P:phosphoenolpyruvate-dependent sugar phosphotransferase system"/>
    <property type="evidence" value="ECO:0007669"/>
    <property type="project" value="InterPro"/>
</dbReference>
<dbReference type="InterPro" id="IPR003352">
    <property type="entry name" value="PTS_EIIC"/>
</dbReference>
<keyword evidence="3" id="KW-1003">Cell membrane</keyword>
<keyword evidence="11" id="KW-1185">Reference proteome</keyword>
<evidence type="ECO:0000259" key="9">
    <source>
        <dbReference type="PROSITE" id="PS51105"/>
    </source>
</evidence>
<dbReference type="GO" id="GO:0005886">
    <property type="term" value="C:plasma membrane"/>
    <property type="evidence" value="ECO:0007669"/>
    <property type="project" value="UniProtKB-SubCell"/>
</dbReference>
<name>A0A1L8WG57_9ENTE</name>
<dbReference type="STRING" id="150033.RV14_GL000678"/>
<feature type="transmembrane region" description="Helical" evidence="8">
    <location>
        <begin position="54"/>
        <end position="76"/>
    </location>
</feature>
<feature type="transmembrane region" description="Helical" evidence="8">
    <location>
        <begin position="88"/>
        <end position="109"/>
    </location>
</feature>
<dbReference type="PROSITE" id="PS51105">
    <property type="entry name" value="PTS_EIIC_TYPE_3"/>
    <property type="match status" value="1"/>
</dbReference>
<dbReference type="InterPro" id="IPR051088">
    <property type="entry name" value="PTS_Sugar-EIIC/EIIB"/>
</dbReference>
<reference evidence="10 11" key="1">
    <citation type="submission" date="2014-12" db="EMBL/GenBank/DDBJ databases">
        <title>Draft genome sequences of 29 type strains of Enterococci.</title>
        <authorList>
            <person name="Zhong Z."/>
            <person name="Sun Z."/>
            <person name="Liu W."/>
            <person name="Zhang W."/>
            <person name="Zhang H."/>
        </authorList>
    </citation>
    <scope>NUCLEOTIDE SEQUENCE [LARGE SCALE GENOMIC DNA]</scope>
    <source>
        <strain evidence="10 11">DSM 15687</strain>
    </source>
</reference>